<dbReference type="Pfam" id="PF01408">
    <property type="entry name" value="GFO_IDH_MocA"/>
    <property type="match status" value="1"/>
</dbReference>
<dbReference type="InterPro" id="IPR036291">
    <property type="entry name" value="NAD(P)-bd_dom_sf"/>
</dbReference>
<protein>
    <submittedName>
        <fullName evidence="3">Gfo/Idh/MocA family oxidoreductase</fullName>
    </submittedName>
</protein>
<dbReference type="EMBL" id="JAUHJS010000002">
    <property type="protein sequence ID" value="MDN4164916.1"/>
    <property type="molecule type" value="Genomic_DNA"/>
</dbReference>
<keyword evidence="4" id="KW-1185">Reference proteome</keyword>
<dbReference type="SUPFAM" id="SSF55347">
    <property type="entry name" value="Glyceraldehyde-3-phosphate dehydrogenase-like, C-terminal domain"/>
    <property type="match status" value="1"/>
</dbReference>
<dbReference type="Proteomes" id="UP001168552">
    <property type="component" value="Unassembled WGS sequence"/>
</dbReference>
<accession>A0ABT8F4K2</accession>
<feature type="domain" description="GFO/IDH/MocA-like oxidoreductase" evidence="2">
    <location>
        <begin position="135"/>
        <end position="255"/>
    </location>
</feature>
<organism evidence="3 4">
    <name type="scientific">Shiella aurantiaca</name>
    <dbReference type="NCBI Taxonomy" id="3058365"/>
    <lineage>
        <taxon>Bacteria</taxon>
        <taxon>Pseudomonadati</taxon>
        <taxon>Bacteroidota</taxon>
        <taxon>Cytophagia</taxon>
        <taxon>Cytophagales</taxon>
        <taxon>Shiellaceae</taxon>
        <taxon>Shiella</taxon>
    </lineage>
</organism>
<evidence type="ECO:0000313" key="3">
    <source>
        <dbReference type="EMBL" id="MDN4164916.1"/>
    </source>
</evidence>
<dbReference type="RefSeq" id="WP_320003440.1">
    <property type="nucleotide sequence ID" value="NZ_JAUHJS010000002.1"/>
</dbReference>
<dbReference type="PANTHER" id="PTHR43249:SF1">
    <property type="entry name" value="D-GLUCOSIDE 3-DEHYDROGENASE"/>
    <property type="match status" value="1"/>
</dbReference>
<reference evidence="3" key="1">
    <citation type="submission" date="2023-06" db="EMBL/GenBank/DDBJ databases">
        <title>Cytophagales bacterium Strain LB-30, isolated from soil.</title>
        <authorList>
            <person name="Liu B."/>
        </authorList>
    </citation>
    <scope>NUCLEOTIDE SEQUENCE</scope>
    <source>
        <strain evidence="3">LB-30</strain>
    </source>
</reference>
<dbReference type="Pfam" id="PF22725">
    <property type="entry name" value="GFO_IDH_MocA_C3"/>
    <property type="match status" value="1"/>
</dbReference>
<dbReference type="InterPro" id="IPR055170">
    <property type="entry name" value="GFO_IDH_MocA-like_dom"/>
</dbReference>
<evidence type="ECO:0000259" key="2">
    <source>
        <dbReference type="Pfam" id="PF22725"/>
    </source>
</evidence>
<comment type="caution">
    <text evidence="3">The sequence shown here is derived from an EMBL/GenBank/DDBJ whole genome shotgun (WGS) entry which is preliminary data.</text>
</comment>
<sequence length="337" mass="37712">MSKPVTFAIAGCGSIGKRHVAVVDADPKTGLESICDVDVAKVQQLSALYHQVPFYTNFSEQLKHTTADIVSICTPHAEHTPMALQAIEHGKHVLVEKPMALTVADCKKMIDAAKAHKVKLMVVKQNRFNVPIKLTKQVLDEGLLGKIYMVQCHVLWNRNPEYYTESSWRGKKATEGGALFTQVSHFIDLLIWWFGDVVEAKSIIDTKLHDIEIEDCGSSTVNFASGVMGTLIWTTCVYNKNFEGSITIIGEKGTIKIGGSYLNKIDFWDVKSMPLPNQNMFVDQPNMYGKYQGTSSNHDKVIAQIANMFTNEKYQEVVEGEEGIKSIEAIERMYQFL</sequence>
<dbReference type="SUPFAM" id="SSF51735">
    <property type="entry name" value="NAD(P)-binding Rossmann-fold domains"/>
    <property type="match status" value="1"/>
</dbReference>
<name>A0ABT8F4K2_9BACT</name>
<proteinExistence type="predicted"/>
<dbReference type="PANTHER" id="PTHR43249">
    <property type="entry name" value="UDP-N-ACETYL-2-AMINO-2-DEOXY-D-GLUCURONATE OXIDASE"/>
    <property type="match status" value="1"/>
</dbReference>
<feature type="domain" description="Gfo/Idh/MocA-like oxidoreductase N-terminal" evidence="1">
    <location>
        <begin position="6"/>
        <end position="122"/>
    </location>
</feature>
<dbReference type="InterPro" id="IPR000683">
    <property type="entry name" value="Gfo/Idh/MocA-like_OxRdtase_N"/>
</dbReference>
<gene>
    <name evidence="3" type="ORF">QWY31_05350</name>
</gene>
<dbReference type="InterPro" id="IPR052515">
    <property type="entry name" value="Gfo/Idh/MocA_Oxidoreductase"/>
</dbReference>
<evidence type="ECO:0000259" key="1">
    <source>
        <dbReference type="Pfam" id="PF01408"/>
    </source>
</evidence>
<dbReference type="Gene3D" id="3.40.50.720">
    <property type="entry name" value="NAD(P)-binding Rossmann-like Domain"/>
    <property type="match status" value="1"/>
</dbReference>
<dbReference type="Gene3D" id="3.30.360.10">
    <property type="entry name" value="Dihydrodipicolinate Reductase, domain 2"/>
    <property type="match status" value="1"/>
</dbReference>
<evidence type="ECO:0000313" key="4">
    <source>
        <dbReference type="Proteomes" id="UP001168552"/>
    </source>
</evidence>